<dbReference type="Proteomes" id="UP000500938">
    <property type="component" value="Chromosome"/>
</dbReference>
<proteinExistence type="predicted"/>
<evidence type="ECO:0000256" key="1">
    <source>
        <dbReference type="SAM" id="MobiDB-lite"/>
    </source>
</evidence>
<protein>
    <submittedName>
        <fullName evidence="3">Uncharacterized protein</fullName>
    </submittedName>
</protein>
<evidence type="ECO:0000313" key="4">
    <source>
        <dbReference type="Proteomes" id="UP000500938"/>
    </source>
</evidence>
<organism evidence="3 4">
    <name type="scientific">Gemmatimonas groenlandica</name>
    <dbReference type="NCBI Taxonomy" id="2732249"/>
    <lineage>
        <taxon>Bacteria</taxon>
        <taxon>Pseudomonadati</taxon>
        <taxon>Gemmatimonadota</taxon>
        <taxon>Gemmatimonadia</taxon>
        <taxon>Gemmatimonadales</taxon>
        <taxon>Gemmatimonadaceae</taxon>
        <taxon>Gemmatimonas</taxon>
    </lineage>
</organism>
<feature type="region of interest" description="Disordered" evidence="1">
    <location>
        <begin position="195"/>
        <end position="217"/>
    </location>
</feature>
<accession>A0A6M4IUV3</accession>
<sequence>MPSSPARTRAALLILAISAAGRLDAQDTTAVERESVSRKPSPMLLVTPFLSAGWSQTLGTPKAWPRTWGGYGSRLGDQLGFLAVKTTVRHVVDRAVPWVDDHSACITRPVSLARETLTRAGCAIVRTGTLRTDGGDMRPNLPFLTGAVVGTVTSLSWRPERQSAVSSRSFVLQRIAITYGATAFVRLVTDWRADARRQPASRQPASRQPASREPEAP</sequence>
<gene>
    <name evidence="3" type="ORF">HKW67_14335</name>
</gene>
<keyword evidence="2" id="KW-0732">Signal</keyword>
<dbReference type="AlphaFoldDB" id="A0A6M4IUV3"/>
<evidence type="ECO:0000256" key="2">
    <source>
        <dbReference type="SAM" id="SignalP"/>
    </source>
</evidence>
<feature type="compositionally biased region" description="Polar residues" evidence="1">
    <location>
        <begin position="200"/>
        <end position="209"/>
    </location>
</feature>
<dbReference type="RefSeq" id="WP_171226034.1">
    <property type="nucleotide sequence ID" value="NZ_CP053085.1"/>
</dbReference>
<name>A0A6M4IUV3_9BACT</name>
<keyword evidence="4" id="KW-1185">Reference proteome</keyword>
<feature type="chain" id="PRO_5026925197" evidence="2">
    <location>
        <begin position="26"/>
        <end position="217"/>
    </location>
</feature>
<feature type="signal peptide" evidence="2">
    <location>
        <begin position="1"/>
        <end position="25"/>
    </location>
</feature>
<reference evidence="3 4" key="1">
    <citation type="submission" date="2020-05" db="EMBL/GenBank/DDBJ databases">
        <title>Complete genome sequence of Gemmatimonas greenlandica TET16.</title>
        <authorList>
            <person name="Zeng Y."/>
        </authorList>
    </citation>
    <scope>NUCLEOTIDE SEQUENCE [LARGE SCALE GENOMIC DNA]</scope>
    <source>
        <strain evidence="3 4">TET16</strain>
    </source>
</reference>
<dbReference type="KEGG" id="ggr:HKW67_14335"/>
<dbReference type="EMBL" id="CP053085">
    <property type="protein sequence ID" value="QJR36602.1"/>
    <property type="molecule type" value="Genomic_DNA"/>
</dbReference>
<evidence type="ECO:0000313" key="3">
    <source>
        <dbReference type="EMBL" id="QJR36602.1"/>
    </source>
</evidence>